<keyword evidence="5" id="KW-1185">Reference proteome</keyword>
<dbReference type="SUPFAM" id="SSF55073">
    <property type="entry name" value="Nucleotide cyclase"/>
    <property type="match status" value="1"/>
</dbReference>
<dbReference type="Proteomes" id="UP000245938">
    <property type="component" value="Unassembled WGS sequence"/>
</dbReference>
<evidence type="ECO:0000256" key="2">
    <source>
        <dbReference type="SAM" id="SignalP"/>
    </source>
</evidence>
<dbReference type="InterPro" id="IPR050469">
    <property type="entry name" value="Diguanylate_Cyclase"/>
</dbReference>
<reference evidence="4 5" key="1">
    <citation type="submission" date="2018-05" db="EMBL/GenBank/DDBJ databases">
        <title>Kurthia sibirica genome sequence.</title>
        <authorList>
            <person name="Maclea K.S."/>
            <person name="Goen A.E."/>
        </authorList>
    </citation>
    <scope>NUCLEOTIDE SEQUENCE [LARGE SCALE GENOMIC DNA]</scope>
    <source>
        <strain evidence="4 5">ATCC 49154</strain>
    </source>
</reference>
<feature type="transmembrane region" description="Helical" evidence="1">
    <location>
        <begin position="285"/>
        <end position="306"/>
    </location>
</feature>
<feature type="signal peptide" evidence="2">
    <location>
        <begin position="1"/>
        <end position="25"/>
    </location>
</feature>
<dbReference type="FunFam" id="3.30.70.270:FF:000001">
    <property type="entry name" value="Diguanylate cyclase domain protein"/>
    <property type="match status" value="1"/>
</dbReference>
<comment type="caution">
    <text evidence="4">The sequence shown here is derived from an EMBL/GenBank/DDBJ whole genome shotgun (WGS) entry which is preliminary data.</text>
</comment>
<dbReference type="PANTHER" id="PTHR45138">
    <property type="entry name" value="REGULATORY COMPONENTS OF SENSORY TRANSDUCTION SYSTEM"/>
    <property type="match status" value="1"/>
</dbReference>
<feature type="transmembrane region" description="Helical" evidence="1">
    <location>
        <begin position="257"/>
        <end position="278"/>
    </location>
</feature>
<dbReference type="Pfam" id="PF07695">
    <property type="entry name" value="7TMR-DISM_7TM"/>
    <property type="match status" value="1"/>
</dbReference>
<dbReference type="Gene3D" id="3.30.70.270">
    <property type="match status" value="1"/>
</dbReference>
<dbReference type="PANTHER" id="PTHR45138:SF9">
    <property type="entry name" value="DIGUANYLATE CYCLASE DGCM-RELATED"/>
    <property type="match status" value="1"/>
</dbReference>
<organism evidence="4 5">
    <name type="scientific">Kurthia sibirica</name>
    <dbReference type="NCBI Taxonomy" id="202750"/>
    <lineage>
        <taxon>Bacteria</taxon>
        <taxon>Bacillati</taxon>
        <taxon>Bacillota</taxon>
        <taxon>Bacilli</taxon>
        <taxon>Bacillales</taxon>
        <taxon>Caryophanaceae</taxon>
        <taxon>Kurthia</taxon>
    </lineage>
</organism>
<dbReference type="GO" id="GO:0005886">
    <property type="term" value="C:plasma membrane"/>
    <property type="evidence" value="ECO:0007669"/>
    <property type="project" value="TreeGrafter"/>
</dbReference>
<protein>
    <recommendedName>
        <fullName evidence="3">GGDEF domain-containing protein</fullName>
    </recommendedName>
</protein>
<dbReference type="InterPro" id="IPR029787">
    <property type="entry name" value="Nucleotide_cyclase"/>
</dbReference>
<dbReference type="EMBL" id="QFVR01000001">
    <property type="protein sequence ID" value="PWI26723.1"/>
    <property type="molecule type" value="Genomic_DNA"/>
</dbReference>
<dbReference type="InterPro" id="IPR011623">
    <property type="entry name" value="7TMR_DISM_rcpt_extracell_dom1"/>
</dbReference>
<feature type="domain" description="GGDEF" evidence="3">
    <location>
        <begin position="465"/>
        <end position="598"/>
    </location>
</feature>
<dbReference type="PROSITE" id="PS50887">
    <property type="entry name" value="GGDEF"/>
    <property type="match status" value="1"/>
</dbReference>
<dbReference type="Pfam" id="PF00990">
    <property type="entry name" value="GGDEF"/>
    <property type="match status" value="1"/>
</dbReference>
<dbReference type="GO" id="GO:0052621">
    <property type="term" value="F:diguanylate cyclase activity"/>
    <property type="evidence" value="ECO:0007669"/>
    <property type="project" value="TreeGrafter"/>
</dbReference>
<dbReference type="OrthoDB" id="9759607at2"/>
<evidence type="ECO:0000313" key="4">
    <source>
        <dbReference type="EMBL" id="PWI26723.1"/>
    </source>
</evidence>
<keyword evidence="1" id="KW-1133">Transmembrane helix</keyword>
<accession>A0A2U3AQA5</accession>
<evidence type="ECO:0000256" key="1">
    <source>
        <dbReference type="SAM" id="Phobius"/>
    </source>
</evidence>
<feature type="chain" id="PRO_5015526673" description="GGDEF domain-containing protein" evidence="2">
    <location>
        <begin position="26"/>
        <end position="598"/>
    </location>
</feature>
<evidence type="ECO:0000313" key="5">
    <source>
        <dbReference type="Proteomes" id="UP000245938"/>
    </source>
</evidence>
<dbReference type="AlphaFoldDB" id="A0A2U3AQA5"/>
<feature type="transmembrane region" description="Helical" evidence="1">
    <location>
        <begin position="341"/>
        <end position="361"/>
    </location>
</feature>
<gene>
    <name evidence="4" type="ORF">DEX24_00025</name>
</gene>
<dbReference type="SMART" id="SM00267">
    <property type="entry name" value="GGDEF"/>
    <property type="match status" value="1"/>
</dbReference>
<dbReference type="RefSeq" id="WP_109304347.1">
    <property type="nucleotide sequence ID" value="NZ_BJUF01000001.1"/>
</dbReference>
<name>A0A2U3AQA5_9BACL</name>
<dbReference type="CDD" id="cd01949">
    <property type="entry name" value="GGDEF"/>
    <property type="match status" value="1"/>
</dbReference>
<dbReference type="GO" id="GO:1902201">
    <property type="term" value="P:negative regulation of bacterial-type flagellum-dependent cell motility"/>
    <property type="evidence" value="ECO:0007669"/>
    <property type="project" value="TreeGrafter"/>
</dbReference>
<dbReference type="NCBIfam" id="TIGR00254">
    <property type="entry name" value="GGDEF"/>
    <property type="match status" value="1"/>
</dbReference>
<dbReference type="InterPro" id="IPR043128">
    <property type="entry name" value="Rev_trsase/Diguanyl_cyclase"/>
</dbReference>
<keyword evidence="1" id="KW-0472">Membrane</keyword>
<proteinExistence type="predicted"/>
<sequence>MLKRQILLFVTIIFCIMALPTVSKAQTTDIPIVEISSVHTPMKINGQWLFFNNKILTPQQVIATSSTAKKVTIPISFKELLGTTEGYGTFATYIKIPPMYMNKTMMLYIPYEYNAYSIFVNHKQLGSLGTVGQEKYHKSQLAPLKLFFTPTEELVLVTLQLSSFDLVRGGFEQAIDIGTATTLDHALNQEVFWHILISSYLFIVGIFMIIFGLYRTDDREFLIFGLFSFSIGLRSLFTVPFLYLLPFPTMDWQIGMTFEYLFTCTSTYFFILLIYNLYKTRWSKWVLHFYTVLIVFLVFIIVLLPVEGFQPIFFAIYTAVIPYCLFLIYVLVQSLRRKNRAIYIHIIGIVMVFTTVLIDFFNGKGWTQLPSLSFMATSFYVFMQMFALNKRFAVEVFKRLHLNIKLQELNDDLDEKILARTQQLELANEQLLIQANMDGLTGIYNRHYLNSFVDQAFKIALEEQQKLSILIIDVDDFKYYNDCYGHIEGDHLLKKLAYIMRETVPDDGMIARYGGEEFAVVLPNYTTEAAVEIGDEMQRTIANLQLENNGGILRIVTVSIGVATLHEHSIYHSVYELINAADQNLYIGKKSGKNKVVY</sequence>
<feature type="transmembrane region" description="Helical" evidence="1">
    <location>
        <begin position="191"/>
        <end position="214"/>
    </location>
</feature>
<keyword evidence="2" id="KW-0732">Signal</keyword>
<dbReference type="InterPro" id="IPR000160">
    <property type="entry name" value="GGDEF_dom"/>
</dbReference>
<keyword evidence="1" id="KW-0812">Transmembrane</keyword>
<evidence type="ECO:0000259" key="3">
    <source>
        <dbReference type="PROSITE" id="PS50887"/>
    </source>
</evidence>
<dbReference type="GO" id="GO:0043709">
    <property type="term" value="P:cell adhesion involved in single-species biofilm formation"/>
    <property type="evidence" value="ECO:0007669"/>
    <property type="project" value="TreeGrafter"/>
</dbReference>
<feature type="transmembrane region" description="Helical" evidence="1">
    <location>
        <begin position="367"/>
        <end position="388"/>
    </location>
</feature>
<feature type="transmembrane region" description="Helical" evidence="1">
    <location>
        <begin position="221"/>
        <end position="245"/>
    </location>
</feature>
<feature type="transmembrane region" description="Helical" evidence="1">
    <location>
        <begin position="312"/>
        <end position="332"/>
    </location>
</feature>